<sequence>MHTAEFTFTTPYAPILYQALAPEAADETGERSHATITRNGDRLNLTVTAGDIPALRAALNMWLRLITIAEEMQEIGYDGKP</sequence>
<accession>A0ABD4TLI3</accession>
<dbReference type="InterPro" id="IPR015419">
    <property type="entry name" value="CTAG/Pcc1"/>
</dbReference>
<comment type="similarity">
    <text evidence="1">Belongs to the CTAG/PCC1 family.</text>
</comment>
<dbReference type="EMBL" id="VOTZ01000009">
    <property type="protein sequence ID" value="MCQ1538417.1"/>
    <property type="molecule type" value="Genomic_DNA"/>
</dbReference>
<gene>
    <name evidence="2" type="ORF">FTO68_05370</name>
</gene>
<evidence type="ECO:0000256" key="1">
    <source>
        <dbReference type="ARBA" id="ARBA00007073"/>
    </source>
</evidence>
<organism evidence="2 3">
    <name type="scientific">Methanocalculus taiwanensis</name>
    <dbReference type="NCBI Taxonomy" id="106207"/>
    <lineage>
        <taxon>Archaea</taxon>
        <taxon>Methanobacteriati</taxon>
        <taxon>Methanobacteriota</taxon>
        <taxon>Stenosarchaea group</taxon>
        <taxon>Methanomicrobia</taxon>
        <taxon>Methanomicrobiales</taxon>
        <taxon>Methanocalculaceae</taxon>
        <taxon>Methanocalculus</taxon>
    </lineage>
</organism>
<proteinExistence type="inferred from homology"/>
<dbReference type="Pfam" id="PF09341">
    <property type="entry name" value="Pcc1"/>
    <property type="match status" value="1"/>
</dbReference>
<evidence type="ECO:0000313" key="2">
    <source>
        <dbReference type="EMBL" id="MCQ1538417.1"/>
    </source>
</evidence>
<protein>
    <recommendedName>
        <fullName evidence="4">KEOPS complex Pcc1-like subunit</fullName>
    </recommendedName>
</protein>
<dbReference type="Gene3D" id="3.30.310.50">
    <property type="entry name" value="Alpha-D-phosphohexomutase, C-terminal domain"/>
    <property type="match status" value="1"/>
</dbReference>
<comment type="caution">
    <text evidence="2">The sequence shown here is derived from an EMBL/GenBank/DDBJ whole genome shotgun (WGS) entry which is preliminary data.</text>
</comment>
<keyword evidence="3" id="KW-1185">Reference proteome</keyword>
<reference evidence="2 3" key="1">
    <citation type="submission" date="2019-08" db="EMBL/GenBank/DDBJ databases">
        <authorList>
            <person name="Chen S.-C."/>
            <person name="Lai M.-C."/>
            <person name="You Y.-T."/>
        </authorList>
    </citation>
    <scope>NUCLEOTIDE SEQUENCE [LARGE SCALE GENOMIC DNA]</scope>
    <source>
        <strain evidence="2 3">P2F9704a</strain>
    </source>
</reference>
<dbReference type="NCBIfam" id="NF011470">
    <property type="entry name" value="PRK14887.1"/>
    <property type="match status" value="1"/>
</dbReference>
<dbReference type="AlphaFoldDB" id="A0ABD4TLI3"/>
<dbReference type="Proteomes" id="UP001524383">
    <property type="component" value="Unassembled WGS sequence"/>
</dbReference>
<evidence type="ECO:0000313" key="3">
    <source>
        <dbReference type="Proteomes" id="UP001524383"/>
    </source>
</evidence>
<evidence type="ECO:0008006" key="4">
    <source>
        <dbReference type="Google" id="ProtNLM"/>
    </source>
</evidence>
<name>A0ABD4TLI3_9EURY</name>